<feature type="region of interest" description="Disordered" evidence="1">
    <location>
        <begin position="119"/>
        <end position="138"/>
    </location>
</feature>
<dbReference type="Pfam" id="PF11208">
    <property type="entry name" value="DUF2992"/>
    <property type="match status" value="1"/>
</dbReference>
<accession>A0ABP3UH82</accession>
<sequence length="138" mass="16477">MEVSSKITVLFEDPFWVGIFERSCNHKYEVSKVVFGSEPKDYEIYEFILNKFNSIKFSTPVSISYKKDKKINPKRLQRKIKKEVNNKGVGTKAQLAMKTQQESNKIIYKKISKEKKEEYKKRKFLLKQKKKREKHKGH</sequence>
<organism evidence="2 3">
    <name type="scientific">Clostridium oceanicum</name>
    <dbReference type="NCBI Taxonomy" id="1543"/>
    <lineage>
        <taxon>Bacteria</taxon>
        <taxon>Bacillati</taxon>
        <taxon>Bacillota</taxon>
        <taxon>Clostridia</taxon>
        <taxon>Eubacteriales</taxon>
        <taxon>Clostridiaceae</taxon>
        <taxon>Clostridium</taxon>
    </lineage>
</organism>
<dbReference type="PIRSF" id="PIRSF021328">
    <property type="entry name" value="UCP021328"/>
    <property type="match status" value="1"/>
</dbReference>
<dbReference type="EMBL" id="BAAACG010000003">
    <property type="protein sequence ID" value="GAA0734059.1"/>
    <property type="molecule type" value="Genomic_DNA"/>
</dbReference>
<comment type="caution">
    <text evidence="2">The sequence shown here is derived from an EMBL/GenBank/DDBJ whole genome shotgun (WGS) entry which is preliminary data.</text>
</comment>
<dbReference type="Proteomes" id="UP001501510">
    <property type="component" value="Unassembled WGS sequence"/>
</dbReference>
<keyword evidence="3" id="KW-1185">Reference proteome</keyword>
<gene>
    <name evidence="2" type="ORF">GCM10008906_05760</name>
</gene>
<reference evidence="3" key="1">
    <citation type="journal article" date="2019" name="Int. J. Syst. Evol. Microbiol.">
        <title>The Global Catalogue of Microorganisms (GCM) 10K type strain sequencing project: providing services to taxonomists for standard genome sequencing and annotation.</title>
        <authorList>
            <consortium name="The Broad Institute Genomics Platform"/>
            <consortium name="The Broad Institute Genome Sequencing Center for Infectious Disease"/>
            <person name="Wu L."/>
            <person name="Ma J."/>
        </authorList>
    </citation>
    <scope>NUCLEOTIDE SEQUENCE [LARGE SCALE GENOMIC DNA]</scope>
    <source>
        <strain evidence="3">JCM 1407</strain>
    </source>
</reference>
<evidence type="ECO:0008006" key="4">
    <source>
        <dbReference type="Google" id="ProtNLM"/>
    </source>
</evidence>
<evidence type="ECO:0000313" key="2">
    <source>
        <dbReference type="EMBL" id="GAA0734059.1"/>
    </source>
</evidence>
<proteinExistence type="predicted"/>
<evidence type="ECO:0000313" key="3">
    <source>
        <dbReference type="Proteomes" id="UP001501510"/>
    </source>
</evidence>
<feature type="compositionally biased region" description="Basic residues" evidence="1">
    <location>
        <begin position="121"/>
        <end position="138"/>
    </location>
</feature>
<dbReference type="InterPro" id="IPR016787">
    <property type="entry name" value="UCP021328"/>
</dbReference>
<protein>
    <recommendedName>
        <fullName evidence="4">DUF2992 domain-containing protein</fullName>
    </recommendedName>
</protein>
<name>A0ABP3UH82_9CLOT</name>
<dbReference type="RefSeq" id="WP_343758668.1">
    <property type="nucleotide sequence ID" value="NZ_BAAACG010000003.1"/>
</dbReference>
<evidence type="ECO:0000256" key="1">
    <source>
        <dbReference type="SAM" id="MobiDB-lite"/>
    </source>
</evidence>